<reference evidence="3" key="1">
    <citation type="journal article" date="2019" name="Int. J. Syst. Evol. Microbiol.">
        <title>The Global Catalogue of Microorganisms (GCM) 10K type strain sequencing project: providing services to taxonomists for standard genome sequencing and annotation.</title>
        <authorList>
            <consortium name="The Broad Institute Genomics Platform"/>
            <consortium name="The Broad Institute Genome Sequencing Center for Infectious Disease"/>
            <person name="Wu L."/>
            <person name="Ma J."/>
        </authorList>
    </citation>
    <scope>NUCLEOTIDE SEQUENCE [LARGE SCALE GENOMIC DNA]</scope>
    <source>
        <strain evidence="3">JCM 16904</strain>
    </source>
</reference>
<dbReference type="PROSITE" id="PS51186">
    <property type="entry name" value="GNAT"/>
    <property type="match status" value="1"/>
</dbReference>
<comment type="caution">
    <text evidence="2">The sequence shown here is derived from an EMBL/GenBank/DDBJ whole genome shotgun (WGS) entry which is preliminary data.</text>
</comment>
<organism evidence="2 3">
    <name type="scientific">Nonomuraea antimicrobica</name>
    <dbReference type="NCBI Taxonomy" id="561173"/>
    <lineage>
        <taxon>Bacteria</taxon>
        <taxon>Bacillati</taxon>
        <taxon>Actinomycetota</taxon>
        <taxon>Actinomycetes</taxon>
        <taxon>Streptosporangiales</taxon>
        <taxon>Streptosporangiaceae</taxon>
        <taxon>Nonomuraea</taxon>
    </lineage>
</organism>
<evidence type="ECO:0000259" key="1">
    <source>
        <dbReference type="PROSITE" id="PS51186"/>
    </source>
</evidence>
<accession>A0ABP7B3J0</accession>
<dbReference type="Pfam" id="PF00583">
    <property type="entry name" value="Acetyltransf_1"/>
    <property type="match status" value="1"/>
</dbReference>
<protein>
    <submittedName>
        <fullName evidence="2">GNAT family N-acetyltransferase</fullName>
    </submittedName>
</protein>
<dbReference type="InterPro" id="IPR000182">
    <property type="entry name" value="GNAT_dom"/>
</dbReference>
<sequence length="317" mass="34849">MPDLLFRPLGADELHLFHRYGPGPTSGVGARGRTFDEYVAIGDYRPEWIWVAQHGDDVLARAVFWAPPEFAQPFHLEWFDPGADIEVGARLLRACYDALVGPDYATPPHPDGGRPDYQLFLPSDWRERPEAQADATDRITAAELAGLTFFTERLTLRWSADDGLPVRSGRLRFTPAADDRRLTDVIARTYPGTLDAYGATDAARHGADRAAADLLDEVAGMPGGRQWWRLAHDRDGDLVGMVLPTRNPGSATIGYLGVVPEHRGRAYVDDLVAEALHLFAEAGEPTVEDTTEVGNHPMAGAFLRAGYRVAGRRVILV</sequence>
<dbReference type="Proteomes" id="UP001500902">
    <property type="component" value="Unassembled WGS sequence"/>
</dbReference>
<dbReference type="InterPro" id="IPR016181">
    <property type="entry name" value="Acyl_CoA_acyltransferase"/>
</dbReference>
<name>A0ABP7B3J0_9ACTN</name>
<evidence type="ECO:0000313" key="2">
    <source>
        <dbReference type="EMBL" id="GAA3647958.1"/>
    </source>
</evidence>
<dbReference type="Gene3D" id="3.40.630.30">
    <property type="match status" value="1"/>
</dbReference>
<gene>
    <name evidence="2" type="ORF">GCM10022224_008420</name>
</gene>
<evidence type="ECO:0000313" key="3">
    <source>
        <dbReference type="Proteomes" id="UP001500902"/>
    </source>
</evidence>
<keyword evidence="3" id="KW-1185">Reference proteome</keyword>
<proteinExistence type="predicted"/>
<dbReference type="EMBL" id="BAAAZP010000010">
    <property type="protein sequence ID" value="GAA3647958.1"/>
    <property type="molecule type" value="Genomic_DNA"/>
</dbReference>
<feature type="domain" description="N-acetyltransferase" evidence="1">
    <location>
        <begin position="185"/>
        <end position="317"/>
    </location>
</feature>
<dbReference type="RefSeq" id="WP_344873135.1">
    <property type="nucleotide sequence ID" value="NZ_BAAAZP010000010.1"/>
</dbReference>
<dbReference type="SUPFAM" id="SSF55729">
    <property type="entry name" value="Acyl-CoA N-acyltransferases (Nat)"/>
    <property type="match status" value="1"/>
</dbReference>
<dbReference type="CDD" id="cd04301">
    <property type="entry name" value="NAT_SF"/>
    <property type="match status" value="1"/>
</dbReference>